<evidence type="ECO:0000256" key="2">
    <source>
        <dbReference type="SAM" id="SignalP"/>
    </source>
</evidence>
<feature type="chain" id="PRO_5006405183" evidence="2">
    <location>
        <begin position="32"/>
        <end position="545"/>
    </location>
</feature>
<reference evidence="3 4" key="1">
    <citation type="journal article" date="2015" name="Genome Announc.">
        <title>Expanding the biotechnology potential of lactobacilli through comparative genomics of 213 strains and associated genera.</title>
        <authorList>
            <person name="Sun Z."/>
            <person name="Harris H.M."/>
            <person name="McCann A."/>
            <person name="Guo C."/>
            <person name="Argimon S."/>
            <person name="Zhang W."/>
            <person name="Yang X."/>
            <person name="Jeffery I.B."/>
            <person name="Cooney J.C."/>
            <person name="Kagawa T.F."/>
            <person name="Liu W."/>
            <person name="Song Y."/>
            <person name="Salvetti E."/>
            <person name="Wrobel A."/>
            <person name="Rasinkangas P."/>
            <person name="Parkhill J."/>
            <person name="Rea M.C."/>
            <person name="O'Sullivan O."/>
            <person name="Ritari J."/>
            <person name="Douillard F.P."/>
            <person name="Paul Ross R."/>
            <person name="Yang R."/>
            <person name="Briner A.E."/>
            <person name="Felis G.E."/>
            <person name="de Vos W.M."/>
            <person name="Barrangou R."/>
            <person name="Klaenhammer T.R."/>
            <person name="Caufield P.W."/>
            <person name="Cui Y."/>
            <person name="Zhang H."/>
            <person name="O'Toole P.W."/>
        </authorList>
    </citation>
    <scope>NUCLEOTIDE SEQUENCE [LARGE SCALE GENOMIC DNA]</scope>
    <source>
        <strain evidence="3 4">JCM 15530</strain>
    </source>
</reference>
<feature type="compositionally biased region" description="Low complexity" evidence="1">
    <location>
        <begin position="229"/>
        <end position="244"/>
    </location>
</feature>
<dbReference type="Proteomes" id="UP000050911">
    <property type="component" value="Unassembled WGS sequence"/>
</dbReference>
<dbReference type="AlphaFoldDB" id="A0A0R1HLA0"/>
<dbReference type="STRING" id="1302272.FC96_GL002444"/>
<comment type="caution">
    <text evidence="3">The sequence shown here is derived from an EMBL/GenBank/DDBJ whole genome shotgun (WGS) entry which is preliminary data.</text>
</comment>
<feature type="signal peptide" evidence="2">
    <location>
        <begin position="1"/>
        <end position="31"/>
    </location>
</feature>
<evidence type="ECO:0000256" key="1">
    <source>
        <dbReference type="SAM" id="MobiDB-lite"/>
    </source>
</evidence>
<name>A0A0R1HLA0_9LACO</name>
<gene>
    <name evidence="3" type="ORF">FC96_GL002444</name>
</gene>
<dbReference type="PATRIC" id="fig|1302272.5.peg.2491"/>
<protein>
    <submittedName>
        <fullName evidence="3">Extracellular protein</fullName>
    </submittedName>
</protein>
<dbReference type="OrthoDB" id="2297803at2"/>
<dbReference type="RefSeq" id="WP_056942851.1">
    <property type="nucleotide sequence ID" value="NZ_AZCX01000008.1"/>
</dbReference>
<accession>A0A0R1HLA0</accession>
<organism evidence="3 4">
    <name type="scientific">Secundilactobacillus kimchicus JCM 15530</name>
    <dbReference type="NCBI Taxonomy" id="1302272"/>
    <lineage>
        <taxon>Bacteria</taxon>
        <taxon>Bacillati</taxon>
        <taxon>Bacillota</taxon>
        <taxon>Bacilli</taxon>
        <taxon>Lactobacillales</taxon>
        <taxon>Lactobacillaceae</taxon>
        <taxon>Secundilactobacillus</taxon>
    </lineage>
</organism>
<evidence type="ECO:0000313" key="4">
    <source>
        <dbReference type="Proteomes" id="UP000050911"/>
    </source>
</evidence>
<keyword evidence="2" id="KW-0732">Signal</keyword>
<dbReference type="EMBL" id="AZCX01000008">
    <property type="protein sequence ID" value="KRK47518.1"/>
    <property type="molecule type" value="Genomic_DNA"/>
</dbReference>
<proteinExistence type="predicted"/>
<sequence length="545" mass="57837">MTKFKQIVGWVAMALAILGLTVFMSAGRAAADTSAPADPTGDTAPSELGKYWQFIGFSGVTQNGMIAQPNNQNVVATSGSSMDVPLSFQATNDNGIWPYWPFPQKKTNAVSYRRYDSSWGTSFSSTKSYKSNEKQPISSLTSSISVPTTPGTYYYQLKLQFTDGSPKTIYSEVFSITVVPQPVKAIGVAPTANPQEVLWGQPSRVQANLNPSNSTAIVSWQSSAPAGQTASLSNSTGNSTLLYTPNPSPDEDKGDNAAFWADNGTPMTVTATATNDDKSTVTGEAKVTLGGLHPLTVEKGQAISLKPAALNNVSYPGTPQFSWRIYDANKKTYSLQTGETAELNKDTFKWNNVQGSSNKMYYQLVVGFKNDKGTTYWYSNIAPITITTTTKTPTLIAVPDLAFRLSSGQDPTVADFYQSSGVKLNYVTPANLKAPTYDGNKAGAIAVGGKNVPWTLSVAFSAFKSTAGNYLATSAGGAATIGLQLSTGAAVTLKDNNQAQQVAQSSVSDFSATVDNKSSLVFGQIPSIKAGTYQSTATWTLVKGP</sequence>
<keyword evidence="4" id="KW-1185">Reference proteome</keyword>
<evidence type="ECO:0000313" key="3">
    <source>
        <dbReference type="EMBL" id="KRK47518.1"/>
    </source>
</evidence>
<feature type="region of interest" description="Disordered" evidence="1">
    <location>
        <begin position="227"/>
        <end position="256"/>
    </location>
</feature>